<comment type="caution">
    <text evidence="1">The sequence shown here is derived from an EMBL/GenBank/DDBJ whole genome shotgun (WGS) entry which is preliminary data.</text>
</comment>
<reference evidence="1" key="1">
    <citation type="submission" date="2023-10" db="EMBL/GenBank/DDBJ databases">
        <authorList>
            <person name="Rodriguez Cubillos JULIANA M."/>
            <person name="De Vega J."/>
        </authorList>
    </citation>
    <scope>NUCLEOTIDE SEQUENCE</scope>
</reference>
<evidence type="ECO:0000313" key="1">
    <source>
        <dbReference type="EMBL" id="CAJ2663904.1"/>
    </source>
</evidence>
<name>A0ACB0L3E2_TRIPR</name>
<protein>
    <submittedName>
        <fullName evidence="1">Uncharacterized protein</fullName>
    </submittedName>
</protein>
<sequence length="226" mass="25325">MSLLSGKKRNREINVFLLCSSLSNSKIVQLVTCVDKKIDLGYIANGFGLDPSTLRLNGYFISRGVDLISSSVTWNSLLSFFSAKGLSTGKHDHDAVLVTGKVVNKGGHESQNFQIGIGKVIETDNAGSDRVNQLEDMHLHKNKKLRDNKSGEILNVLNCKRKQLFEDVNQFKKLKINEDKSDLRDKVDELSGSISLSQFTCSYTNKNLKRIREDEVIVAANYKMIR</sequence>
<gene>
    <name evidence="1" type="ORF">MILVUS5_LOCUS29240</name>
</gene>
<organism evidence="1 2">
    <name type="scientific">Trifolium pratense</name>
    <name type="common">Red clover</name>
    <dbReference type="NCBI Taxonomy" id="57577"/>
    <lineage>
        <taxon>Eukaryota</taxon>
        <taxon>Viridiplantae</taxon>
        <taxon>Streptophyta</taxon>
        <taxon>Embryophyta</taxon>
        <taxon>Tracheophyta</taxon>
        <taxon>Spermatophyta</taxon>
        <taxon>Magnoliopsida</taxon>
        <taxon>eudicotyledons</taxon>
        <taxon>Gunneridae</taxon>
        <taxon>Pentapetalae</taxon>
        <taxon>rosids</taxon>
        <taxon>fabids</taxon>
        <taxon>Fabales</taxon>
        <taxon>Fabaceae</taxon>
        <taxon>Papilionoideae</taxon>
        <taxon>50 kb inversion clade</taxon>
        <taxon>NPAAA clade</taxon>
        <taxon>Hologalegina</taxon>
        <taxon>IRL clade</taxon>
        <taxon>Trifolieae</taxon>
        <taxon>Trifolium</taxon>
    </lineage>
</organism>
<proteinExistence type="predicted"/>
<accession>A0ACB0L3E2</accession>
<dbReference type="Proteomes" id="UP001177021">
    <property type="component" value="Unassembled WGS sequence"/>
</dbReference>
<keyword evidence="2" id="KW-1185">Reference proteome</keyword>
<evidence type="ECO:0000313" key="2">
    <source>
        <dbReference type="Proteomes" id="UP001177021"/>
    </source>
</evidence>
<dbReference type="EMBL" id="CASHSV030000409">
    <property type="protein sequence ID" value="CAJ2663904.1"/>
    <property type="molecule type" value="Genomic_DNA"/>
</dbReference>